<evidence type="ECO:0000256" key="1">
    <source>
        <dbReference type="ARBA" id="ARBA00004496"/>
    </source>
</evidence>
<dbReference type="PIRSF" id="PIRSF015601">
    <property type="entry name" value="MTase_slr0722"/>
    <property type="match status" value="1"/>
</dbReference>
<dbReference type="InterPro" id="IPR046887">
    <property type="entry name" value="RsmE_PUA-like"/>
</dbReference>
<proteinExistence type="inferred from homology"/>
<protein>
    <recommendedName>
        <fullName evidence="4 12">Ribosomal RNA small subunit methyltransferase E</fullName>
        <ecNumber evidence="3 12">2.1.1.193</ecNumber>
    </recommendedName>
</protein>
<evidence type="ECO:0000256" key="2">
    <source>
        <dbReference type="ARBA" id="ARBA00005528"/>
    </source>
</evidence>
<dbReference type="Gene3D" id="3.40.1280.10">
    <property type="match status" value="1"/>
</dbReference>
<comment type="function">
    <text evidence="10 12">Specifically methylates the N3 position of the uracil ring of uridine 1498 (m3U1498) in 16S rRNA. Acts on the fully assembled 30S ribosomal subunit.</text>
</comment>
<dbReference type="SUPFAM" id="SSF88697">
    <property type="entry name" value="PUA domain-like"/>
    <property type="match status" value="1"/>
</dbReference>
<dbReference type="Pfam" id="PF20260">
    <property type="entry name" value="PUA_4"/>
    <property type="match status" value="1"/>
</dbReference>
<feature type="domain" description="Ribosomal RNA small subunit methyltransferase E methyltransferase" evidence="13">
    <location>
        <begin position="74"/>
        <end position="244"/>
    </location>
</feature>
<dbReference type="InterPro" id="IPR029028">
    <property type="entry name" value="Alpha/beta_knot_MTases"/>
</dbReference>
<accession>A0ABV9JB37</accession>
<evidence type="ECO:0000259" key="13">
    <source>
        <dbReference type="Pfam" id="PF04452"/>
    </source>
</evidence>
<evidence type="ECO:0000259" key="14">
    <source>
        <dbReference type="Pfam" id="PF20260"/>
    </source>
</evidence>
<organism evidence="15 16">
    <name type="scientific">Lactococcus nasutitermitis</name>
    <dbReference type="NCBI Taxonomy" id="1652957"/>
    <lineage>
        <taxon>Bacteria</taxon>
        <taxon>Bacillati</taxon>
        <taxon>Bacillota</taxon>
        <taxon>Bacilli</taxon>
        <taxon>Lactobacillales</taxon>
        <taxon>Streptococcaceae</taxon>
        <taxon>Lactococcus</taxon>
    </lineage>
</organism>
<dbReference type="GO" id="GO:0032259">
    <property type="term" value="P:methylation"/>
    <property type="evidence" value="ECO:0007669"/>
    <property type="project" value="UniProtKB-KW"/>
</dbReference>
<sequence>MANQYFIFRKMPELGEEFIIEDKAAAHHIFTVMRADFGDELRLVFADEKVALAEITDVNQHKVRLVKLLENLTELSVKVTVAMGFPKGDKLDFITEKVTELGAYEVWAAPFKWSVAKWDNKKLSKKQEKLSKIALGAAEQSRRAHIPQVQLFENLSALTEKFSEFDQILIAYEESAKSGEHSTFLTSLSKMKTAQKLLILFGPEGGIAPEEIEKFEQLGAKSIGLGPRIMRAETAPLYALSAISAYFELFK</sequence>
<keyword evidence="6 12" id="KW-0698">rRNA processing</keyword>
<dbReference type="PANTHER" id="PTHR30027:SF3">
    <property type="entry name" value="16S RRNA (URACIL(1498)-N(3))-METHYLTRANSFERASE"/>
    <property type="match status" value="1"/>
</dbReference>
<evidence type="ECO:0000256" key="4">
    <source>
        <dbReference type="ARBA" id="ARBA00013673"/>
    </source>
</evidence>
<dbReference type="Pfam" id="PF04452">
    <property type="entry name" value="Methyltrans_RNA"/>
    <property type="match status" value="1"/>
</dbReference>
<feature type="domain" description="Ribosomal RNA small subunit methyltransferase E PUA-like" evidence="14">
    <location>
        <begin position="23"/>
        <end position="66"/>
    </location>
</feature>
<dbReference type="InterPro" id="IPR046886">
    <property type="entry name" value="RsmE_MTase_dom"/>
</dbReference>
<name>A0ABV9JB37_9LACT</name>
<keyword evidence="7 12" id="KW-0489">Methyltransferase</keyword>
<reference evidence="16" key="1">
    <citation type="journal article" date="2019" name="Int. J. Syst. Evol. Microbiol.">
        <title>The Global Catalogue of Microorganisms (GCM) 10K type strain sequencing project: providing services to taxonomists for standard genome sequencing and annotation.</title>
        <authorList>
            <consortium name="The Broad Institute Genomics Platform"/>
            <consortium name="The Broad Institute Genome Sequencing Center for Infectious Disease"/>
            <person name="Wu L."/>
            <person name="Ma J."/>
        </authorList>
    </citation>
    <scope>NUCLEOTIDE SEQUENCE [LARGE SCALE GENOMIC DNA]</scope>
    <source>
        <strain evidence="16">CCUG 63287</strain>
    </source>
</reference>
<evidence type="ECO:0000313" key="15">
    <source>
        <dbReference type="EMBL" id="MFC4651723.1"/>
    </source>
</evidence>
<evidence type="ECO:0000313" key="16">
    <source>
        <dbReference type="Proteomes" id="UP001595987"/>
    </source>
</evidence>
<evidence type="ECO:0000256" key="11">
    <source>
        <dbReference type="ARBA" id="ARBA00047944"/>
    </source>
</evidence>
<keyword evidence="16" id="KW-1185">Reference proteome</keyword>
<dbReference type="EC" id="2.1.1.193" evidence="3 12"/>
<dbReference type="InterPro" id="IPR015947">
    <property type="entry name" value="PUA-like_sf"/>
</dbReference>
<keyword evidence="9 12" id="KW-0949">S-adenosyl-L-methionine</keyword>
<keyword evidence="8 12" id="KW-0808">Transferase</keyword>
<dbReference type="NCBIfam" id="NF008691">
    <property type="entry name" value="PRK11713.1-4"/>
    <property type="match status" value="1"/>
</dbReference>
<dbReference type="InterPro" id="IPR006700">
    <property type="entry name" value="RsmE"/>
</dbReference>
<comment type="catalytic activity">
    <reaction evidence="11 12">
        <text>uridine(1498) in 16S rRNA + S-adenosyl-L-methionine = N(3)-methyluridine(1498) in 16S rRNA + S-adenosyl-L-homocysteine + H(+)</text>
        <dbReference type="Rhea" id="RHEA:42920"/>
        <dbReference type="Rhea" id="RHEA-COMP:10283"/>
        <dbReference type="Rhea" id="RHEA-COMP:10284"/>
        <dbReference type="ChEBI" id="CHEBI:15378"/>
        <dbReference type="ChEBI" id="CHEBI:57856"/>
        <dbReference type="ChEBI" id="CHEBI:59789"/>
        <dbReference type="ChEBI" id="CHEBI:65315"/>
        <dbReference type="ChEBI" id="CHEBI:74502"/>
        <dbReference type="EC" id="2.1.1.193"/>
    </reaction>
</comment>
<gene>
    <name evidence="15" type="ORF">ACFO26_02240</name>
</gene>
<evidence type="ECO:0000256" key="6">
    <source>
        <dbReference type="ARBA" id="ARBA00022552"/>
    </source>
</evidence>
<comment type="subcellular location">
    <subcellularLocation>
        <location evidence="1 12">Cytoplasm</location>
    </subcellularLocation>
</comment>
<dbReference type="RefSeq" id="WP_213536660.1">
    <property type="nucleotide sequence ID" value="NZ_BOVQ01000008.1"/>
</dbReference>
<comment type="caution">
    <text evidence="15">The sequence shown here is derived from an EMBL/GenBank/DDBJ whole genome shotgun (WGS) entry which is preliminary data.</text>
</comment>
<dbReference type="CDD" id="cd18084">
    <property type="entry name" value="RsmE-like"/>
    <property type="match status" value="1"/>
</dbReference>
<dbReference type="InterPro" id="IPR029026">
    <property type="entry name" value="tRNA_m1G_MTases_N"/>
</dbReference>
<dbReference type="NCBIfam" id="TIGR00046">
    <property type="entry name" value="RsmE family RNA methyltransferase"/>
    <property type="match status" value="1"/>
</dbReference>
<evidence type="ECO:0000256" key="3">
    <source>
        <dbReference type="ARBA" id="ARBA00012328"/>
    </source>
</evidence>
<dbReference type="EMBL" id="JBHSGD010000002">
    <property type="protein sequence ID" value="MFC4651723.1"/>
    <property type="molecule type" value="Genomic_DNA"/>
</dbReference>
<evidence type="ECO:0000256" key="8">
    <source>
        <dbReference type="ARBA" id="ARBA00022679"/>
    </source>
</evidence>
<evidence type="ECO:0000256" key="9">
    <source>
        <dbReference type="ARBA" id="ARBA00022691"/>
    </source>
</evidence>
<dbReference type="Proteomes" id="UP001595987">
    <property type="component" value="Unassembled WGS sequence"/>
</dbReference>
<evidence type="ECO:0000256" key="10">
    <source>
        <dbReference type="ARBA" id="ARBA00025699"/>
    </source>
</evidence>
<keyword evidence="5 12" id="KW-0963">Cytoplasm</keyword>
<dbReference type="GO" id="GO:0008168">
    <property type="term" value="F:methyltransferase activity"/>
    <property type="evidence" value="ECO:0007669"/>
    <property type="project" value="UniProtKB-KW"/>
</dbReference>
<dbReference type="SUPFAM" id="SSF75217">
    <property type="entry name" value="alpha/beta knot"/>
    <property type="match status" value="1"/>
</dbReference>
<evidence type="ECO:0000256" key="7">
    <source>
        <dbReference type="ARBA" id="ARBA00022603"/>
    </source>
</evidence>
<evidence type="ECO:0000256" key="5">
    <source>
        <dbReference type="ARBA" id="ARBA00022490"/>
    </source>
</evidence>
<dbReference type="PANTHER" id="PTHR30027">
    <property type="entry name" value="RIBOSOMAL RNA SMALL SUBUNIT METHYLTRANSFERASE E"/>
    <property type="match status" value="1"/>
</dbReference>
<comment type="similarity">
    <text evidence="2 12">Belongs to the RNA methyltransferase RsmE family.</text>
</comment>
<evidence type="ECO:0000256" key="12">
    <source>
        <dbReference type="PIRNR" id="PIRNR015601"/>
    </source>
</evidence>